<dbReference type="InterPro" id="IPR036388">
    <property type="entry name" value="WH-like_DNA-bd_sf"/>
</dbReference>
<proteinExistence type="inferred from homology"/>
<dbReference type="Pfam" id="PF08281">
    <property type="entry name" value="Sigma70_r4_2"/>
    <property type="match status" value="1"/>
</dbReference>
<dbReference type="AlphaFoldDB" id="A0A0M8K6M2"/>
<accession>A0A0M8K6M2</accession>
<dbReference type="InterPro" id="IPR013249">
    <property type="entry name" value="RNA_pol_sigma70_r4_t2"/>
</dbReference>
<dbReference type="Proteomes" id="UP000050502">
    <property type="component" value="Unassembled WGS sequence"/>
</dbReference>
<dbReference type="PROSITE" id="PS01063">
    <property type="entry name" value="SIGMA70_ECF"/>
    <property type="match status" value="1"/>
</dbReference>
<dbReference type="NCBIfam" id="TIGR02937">
    <property type="entry name" value="sigma70-ECF"/>
    <property type="match status" value="1"/>
</dbReference>
<dbReference type="InterPro" id="IPR007627">
    <property type="entry name" value="RNA_pol_sigma70_r2"/>
</dbReference>
<protein>
    <recommendedName>
        <fullName evidence="6">RNA polymerase sigma factor</fullName>
    </recommendedName>
</protein>
<dbReference type="CDD" id="cd06171">
    <property type="entry name" value="Sigma70_r4"/>
    <property type="match status" value="1"/>
</dbReference>
<dbReference type="SUPFAM" id="SSF88946">
    <property type="entry name" value="Sigma2 domain of RNA polymerase sigma factors"/>
    <property type="match status" value="1"/>
</dbReference>
<gene>
    <name evidence="9" type="ORF">ARMA_1295</name>
    <name evidence="10" type="ORF">SE16_01425</name>
</gene>
<dbReference type="EMBL" id="LGKN01000003">
    <property type="protein sequence ID" value="KPL89193.1"/>
    <property type="molecule type" value="Genomic_DNA"/>
</dbReference>
<evidence type="ECO:0000259" key="7">
    <source>
        <dbReference type="Pfam" id="PF04542"/>
    </source>
</evidence>
<reference evidence="10 12" key="2">
    <citation type="submission" date="2015-07" db="EMBL/GenBank/DDBJ databases">
        <title>Whole genome sequence of Ardenticatena maritima DSM 23922.</title>
        <authorList>
            <person name="Hemp J."/>
            <person name="Ward L.M."/>
            <person name="Pace L.A."/>
            <person name="Fischer W.W."/>
        </authorList>
    </citation>
    <scope>NUCLEOTIDE SEQUENCE [LARGE SCALE GENOMIC DNA]</scope>
    <source>
        <strain evidence="10 12">110S</strain>
    </source>
</reference>
<dbReference type="OrthoDB" id="9782108at2"/>
<dbReference type="GO" id="GO:0016987">
    <property type="term" value="F:sigma factor activity"/>
    <property type="evidence" value="ECO:0007669"/>
    <property type="project" value="UniProtKB-KW"/>
</dbReference>
<dbReference type="GO" id="GO:0003677">
    <property type="term" value="F:DNA binding"/>
    <property type="evidence" value="ECO:0007669"/>
    <property type="project" value="UniProtKB-KW"/>
</dbReference>
<keyword evidence="2 6" id="KW-0805">Transcription regulation</keyword>
<evidence type="ECO:0000256" key="3">
    <source>
        <dbReference type="ARBA" id="ARBA00023082"/>
    </source>
</evidence>
<evidence type="ECO:0000256" key="2">
    <source>
        <dbReference type="ARBA" id="ARBA00023015"/>
    </source>
</evidence>
<dbReference type="InterPro" id="IPR000838">
    <property type="entry name" value="RNA_pol_sigma70_ECF_CS"/>
</dbReference>
<evidence type="ECO:0000259" key="8">
    <source>
        <dbReference type="Pfam" id="PF08281"/>
    </source>
</evidence>
<dbReference type="InterPro" id="IPR013325">
    <property type="entry name" value="RNA_pol_sigma_r2"/>
</dbReference>
<comment type="caution">
    <text evidence="9">The sequence shown here is derived from an EMBL/GenBank/DDBJ whole genome shotgun (WGS) entry which is preliminary data.</text>
</comment>
<keyword evidence="4 6" id="KW-0238">DNA-binding</keyword>
<evidence type="ECO:0000256" key="4">
    <source>
        <dbReference type="ARBA" id="ARBA00023125"/>
    </source>
</evidence>
<dbReference type="SUPFAM" id="SSF88659">
    <property type="entry name" value="Sigma3 and sigma4 domains of RNA polymerase sigma factors"/>
    <property type="match status" value="1"/>
</dbReference>
<dbReference type="RefSeq" id="WP_054492761.1">
    <property type="nucleotide sequence ID" value="NZ_BBZA01000089.1"/>
</dbReference>
<dbReference type="Proteomes" id="UP000037784">
    <property type="component" value="Unassembled WGS sequence"/>
</dbReference>
<comment type="similarity">
    <text evidence="1 6">Belongs to the sigma-70 factor family. ECF subfamily.</text>
</comment>
<dbReference type="InterPro" id="IPR039425">
    <property type="entry name" value="RNA_pol_sigma-70-like"/>
</dbReference>
<dbReference type="GO" id="GO:0006950">
    <property type="term" value="P:response to stress"/>
    <property type="evidence" value="ECO:0007669"/>
    <property type="project" value="UniProtKB-ARBA"/>
</dbReference>
<dbReference type="EMBL" id="BBZA01000089">
    <property type="protein sequence ID" value="GAP62873.1"/>
    <property type="molecule type" value="Genomic_DNA"/>
</dbReference>
<name>A0A0M8K6M2_9CHLR</name>
<dbReference type="Pfam" id="PF04542">
    <property type="entry name" value="Sigma70_r2"/>
    <property type="match status" value="1"/>
</dbReference>
<dbReference type="STRING" id="872965.SE16_01425"/>
<dbReference type="GO" id="GO:0006352">
    <property type="term" value="P:DNA-templated transcription initiation"/>
    <property type="evidence" value="ECO:0007669"/>
    <property type="project" value="InterPro"/>
</dbReference>
<sequence>MNQDKRLLERIAHGDRTAFAALYDALAADVYRYLLILLGEKDAAEDVLQETFLAVWQQARQFRGDSRVKTWILGIARYKAYTRLNGRYEEQLDEQMVDGLVGEDGFETFSRIWREMQIARAVAQLPVHHREALELVFGFGLSYREAADVLGCPIGTVKSRVSYALKALREQLHYLRGAAIPAREEEA</sequence>
<dbReference type="PANTHER" id="PTHR43133">
    <property type="entry name" value="RNA POLYMERASE ECF-TYPE SIGMA FACTO"/>
    <property type="match status" value="1"/>
</dbReference>
<feature type="domain" description="RNA polymerase sigma factor 70 region 4 type 2" evidence="8">
    <location>
        <begin position="116"/>
        <end position="168"/>
    </location>
</feature>
<feature type="domain" description="RNA polymerase sigma-70 region 2" evidence="7">
    <location>
        <begin position="22"/>
        <end position="85"/>
    </location>
</feature>
<dbReference type="Gene3D" id="1.10.1740.10">
    <property type="match status" value="1"/>
</dbReference>
<evidence type="ECO:0000256" key="5">
    <source>
        <dbReference type="ARBA" id="ARBA00023163"/>
    </source>
</evidence>
<keyword evidence="5 6" id="KW-0804">Transcription</keyword>
<keyword evidence="11" id="KW-1185">Reference proteome</keyword>
<dbReference type="InterPro" id="IPR013324">
    <property type="entry name" value="RNA_pol_sigma_r3/r4-like"/>
</dbReference>
<evidence type="ECO:0000256" key="6">
    <source>
        <dbReference type="RuleBase" id="RU000716"/>
    </source>
</evidence>
<reference evidence="11" key="3">
    <citation type="submission" date="2015-08" db="EMBL/GenBank/DDBJ databases">
        <title>Draft Genome Sequence of a Heterotrophic Facultative Anaerobic Bacterium Ardenticatena maritima Strain 110S.</title>
        <authorList>
            <person name="Kawaichi S."/>
            <person name="Yoshida T."/>
            <person name="Sako Y."/>
            <person name="Nakamura R."/>
        </authorList>
    </citation>
    <scope>NUCLEOTIDE SEQUENCE [LARGE SCALE GENOMIC DNA]</scope>
    <source>
        <strain evidence="11">110S</strain>
    </source>
</reference>
<evidence type="ECO:0000313" key="11">
    <source>
        <dbReference type="Proteomes" id="UP000037784"/>
    </source>
</evidence>
<evidence type="ECO:0000313" key="12">
    <source>
        <dbReference type="Proteomes" id="UP000050502"/>
    </source>
</evidence>
<organism evidence="9 11">
    <name type="scientific">Ardenticatena maritima</name>
    <dbReference type="NCBI Taxonomy" id="872965"/>
    <lineage>
        <taxon>Bacteria</taxon>
        <taxon>Bacillati</taxon>
        <taxon>Chloroflexota</taxon>
        <taxon>Ardenticatenia</taxon>
        <taxon>Ardenticatenales</taxon>
        <taxon>Ardenticatenaceae</taxon>
        <taxon>Ardenticatena</taxon>
    </lineage>
</organism>
<dbReference type="InterPro" id="IPR014284">
    <property type="entry name" value="RNA_pol_sigma-70_dom"/>
</dbReference>
<keyword evidence="3 6" id="KW-0731">Sigma factor</keyword>
<evidence type="ECO:0000313" key="9">
    <source>
        <dbReference type="EMBL" id="GAP62873.1"/>
    </source>
</evidence>
<evidence type="ECO:0000313" key="10">
    <source>
        <dbReference type="EMBL" id="KPL89193.1"/>
    </source>
</evidence>
<dbReference type="Gene3D" id="1.10.10.10">
    <property type="entry name" value="Winged helix-like DNA-binding domain superfamily/Winged helix DNA-binding domain"/>
    <property type="match status" value="1"/>
</dbReference>
<dbReference type="PANTHER" id="PTHR43133:SF32">
    <property type="entry name" value="BLR3042 PROTEIN"/>
    <property type="match status" value="1"/>
</dbReference>
<reference evidence="9" key="1">
    <citation type="journal article" date="2015" name="Genome Announc.">
        <title>Draft Genome Sequence of a Heterotrophic Facultative Anaerobic Thermophilic Bacterium, Ardenticatena maritima Strain 110ST.</title>
        <authorList>
            <person name="Kawaichi S."/>
            <person name="Yoshida T."/>
            <person name="Sako Y."/>
            <person name="Nakamura R."/>
        </authorList>
    </citation>
    <scope>NUCLEOTIDE SEQUENCE [LARGE SCALE GENOMIC DNA]</scope>
    <source>
        <strain evidence="9">110S</strain>
    </source>
</reference>
<evidence type="ECO:0000256" key="1">
    <source>
        <dbReference type="ARBA" id="ARBA00010641"/>
    </source>
</evidence>